<proteinExistence type="predicted"/>
<evidence type="ECO:0000313" key="1">
    <source>
        <dbReference type="EMBL" id="CAA6821026.1"/>
    </source>
</evidence>
<sequence length="87" mass="9835">MTFCLLPNAYCYEKEKASAVAKISCGESLSCQRTFFFDSFKRQKEDVKPANMALGRYLATNLNSLNEIYIITLLRGEPELSVATSRK</sequence>
<reference evidence="1" key="1">
    <citation type="submission" date="2020-01" db="EMBL/GenBank/DDBJ databases">
        <authorList>
            <person name="Meier V. D."/>
            <person name="Meier V D."/>
        </authorList>
    </citation>
    <scope>NUCLEOTIDE SEQUENCE</scope>
    <source>
        <strain evidence="1">HLG_WM_MAG_10</strain>
    </source>
</reference>
<name>A0A6S6U0N5_9BACT</name>
<protein>
    <submittedName>
        <fullName evidence="1">Uncharacterized protein</fullName>
    </submittedName>
</protein>
<dbReference type="AlphaFoldDB" id="A0A6S6U0N5"/>
<organism evidence="1">
    <name type="scientific">uncultured Aureispira sp</name>
    <dbReference type="NCBI Taxonomy" id="1331704"/>
    <lineage>
        <taxon>Bacteria</taxon>
        <taxon>Pseudomonadati</taxon>
        <taxon>Bacteroidota</taxon>
        <taxon>Saprospiria</taxon>
        <taxon>Saprospirales</taxon>
        <taxon>Saprospiraceae</taxon>
        <taxon>Aureispira</taxon>
        <taxon>environmental samples</taxon>
    </lineage>
</organism>
<accession>A0A6S6U0N5</accession>
<gene>
    <name evidence="1" type="ORF">HELGO_WM18222</name>
</gene>
<dbReference type="EMBL" id="CACVAQ010000294">
    <property type="protein sequence ID" value="CAA6821026.1"/>
    <property type="molecule type" value="Genomic_DNA"/>
</dbReference>